<evidence type="ECO:0000313" key="2">
    <source>
        <dbReference type="EMBL" id="MFD3408627.1"/>
    </source>
</evidence>
<dbReference type="RefSeq" id="WP_377981005.1">
    <property type="nucleotide sequence ID" value="NZ_JBBKXX010000002.1"/>
</dbReference>
<reference evidence="2 3" key="1">
    <citation type="submission" date="2024-03" db="EMBL/GenBank/DDBJ databases">
        <title>Aquirufa genome sequencing.</title>
        <authorList>
            <person name="Pitt A."/>
            <person name="Hahn M.W."/>
        </authorList>
    </citation>
    <scope>NUCLEOTIDE SEQUENCE [LARGE SCALE GENOMIC DNA]</scope>
    <source>
        <strain evidence="2 3">HETE-83D</strain>
    </source>
</reference>
<dbReference type="Proteomes" id="UP001598019">
    <property type="component" value="Unassembled WGS sequence"/>
</dbReference>
<name>A0ABW6DPG0_9BACT</name>
<evidence type="ECO:0000313" key="3">
    <source>
        <dbReference type="Proteomes" id="UP001598019"/>
    </source>
</evidence>
<evidence type="ECO:0000259" key="1">
    <source>
        <dbReference type="Pfam" id="PF00535"/>
    </source>
</evidence>
<organism evidence="2 3">
    <name type="scientific">Aquirufa esocilacus</name>
    <dbReference type="NCBI Taxonomy" id="3096513"/>
    <lineage>
        <taxon>Bacteria</taxon>
        <taxon>Pseudomonadati</taxon>
        <taxon>Bacteroidota</taxon>
        <taxon>Cytophagia</taxon>
        <taxon>Cytophagales</taxon>
        <taxon>Flectobacillaceae</taxon>
        <taxon>Aquirufa</taxon>
    </lineage>
</organism>
<dbReference type="CDD" id="cd02526">
    <property type="entry name" value="GT2_RfbF_like"/>
    <property type="match status" value="1"/>
</dbReference>
<dbReference type="Pfam" id="PF00535">
    <property type="entry name" value="Glycos_transf_2"/>
    <property type="match status" value="1"/>
</dbReference>
<gene>
    <name evidence="2" type="ORF">SKC37_08155</name>
</gene>
<dbReference type="InterPro" id="IPR029044">
    <property type="entry name" value="Nucleotide-diphossugar_trans"/>
</dbReference>
<dbReference type="SUPFAM" id="SSF53448">
    <property type="entry name" value="Nucleotide-diphospho-sugar transferases"/>
    <property type="match status" value="1"/>
</dbReference>
<dbReference type="InterPro" id="IPR001173">
    <property type="entry name" value="Glyco_trans_2-like"/>
</dbReference>
<sequence length="285" mass="32970">MEVYALIVLYNPDFDSCLSNLYSIRNQVSKVIVIDNSQCEIDKDNFDGIIDFYYFNNNVGGIAQAQNLGIEYALSDGADFILLLDQDSFSSPEMVSILIRDFFKVRNSGFNIAAIGPQAINAESGIPYAPRFRKFSHFDLDSNVLFCNELISSGTLIDISVFKTVGTMNDILFIDGVDHEWCWRAKSYNYILSLTKNASLFHSLGEGDKSFFGIRISISSPFRIYFQYRNFIYLCFQNHVPFYWKVNNFIKYFVKYFYYPIFVSKHYFARINVGIIDGFKLLFLR</sequence>
<protein>
    <submittedName>
        <fullName evidence="2">Glycosyltransferase family 2 protein</fullName>
    </submittedName>
</protein>
<dbReference type="Gene3D" id="3.90.550.10">
    <property type="entry name" value="Spore Coat Polysaccharide Biosynthesis Protein SpsA, Chain A"/>
    <property type="match status" value="1"/>
</dbReference>
<dbReference type="EMBL" id="JBBKXX010000002">
    <property type="protein sequence ID" value="MFD3408627.1"/>
    <property type="molecule type" value="Genomic_DNA"/>
</dbReference>
<keyword evidence="3" id="KW-1185">Reference proteome</keyword>
<accession>A0ABW6DPG0</accession>
<proteinExistence type="predicted"/>
<feature type="domain" description="Glycosyltransferase 2-like" evidence="1">
    <location>
        <begin position="7"/>
        <end position="104"/>
    </location>
</feature>
<comment type="caution">
    <text evidence="2">The sequence shown here is derived from an EMBL/GenBank/DDBJ whole genome shotgun (WGS) entry which is preliminary data.</text>
</comment>